<evidence type="ECO:0000313" key="4">
    <source>
        <dbReference type="Proteomes" id="UP001159042"/>
    </source>
</evidence>
<keyword evidence="2" id="KW-0812">Transmembrane</keyword>
<dbReference type="AlphaFoldDB" id="A0AAV8VZV9"/>
<comment type="caution">
    <text evidence="3">The sequence shown here is derived from an EMBL/GenBank/DDBJ whole genome shotgun (WGS) entry which is preliminary data.</text>
</comment>
<keyword evidence="2" id="KW-1133">Transmembrane helix</keyword>
<feature type="transmembrane region" description="Helical" evidence="2">
    <location>
        <begin position="239"/>
        <end position="257"/>
    </location>
</feature>
<reference evidence="3 4" key="1">
    <citation type="journal article" date="2023" name="Insect Mol. Biol.">
        <title>Genome sequencing provides insights into the evolution of gene families encoding plant cell wall-degrading enzymes in longhorned beetles.</title>
        <authorList>
            <person name="Shin N.R."/>
            <person name="Okamura Y."/>
            <person name="Kirsch R."/>
            <person name="Pauchet Y."/>
        </authorList>
    </citation>
    <scope>NUCLEOTIDE SEQUENCE [LARGE SCALE GENOMIC DNA]</scope>
    <source>
        <strain evidence="3">EAD_L_NR</strain>
    </source>
</reference>
<evidence type="ECO:0000313" key="3">
    <source>
        <dbReference type="EMBL" id="KAJ8919888.1"/>
    </source>
</evidence>
<keyword evidence="2" id="KW-0472">Membrane</keyword>
<feature type="non-terminal residue" evidence="3">
    <location>
        <position position="436"/>
    </location>
</feature>
<proteinExistence type="predicted"/>
<organism evidence="3 4">
    <name type="scientific">Exocentrus adspersus</name>
    <dbReference type="NCBI Taxonomy" id="1586481"/>
    <lineage>
        <taxon>Eukaryota</taxon>
        <taxon>Metazoa</taxon>
        <taxon>Ecdysozoa</taxon>
        <taxon>Arthropoda</taxon>
        <taxon>Hexapoda</taxon>
        <taxon>Insecta</taxon>
        <taxon>Pterygota</taxon>
        <taxon>Neoptera</taxon>
        <taxon>Endopterygota</taxon>
        <taxon>Coleoptera</taxon>
        <taxon>Polyphaga</taxon>
        <taxon>Cucujiformia</taxon>
        <taxon>Chrysomeloidea</taxon>
        <taxon>Cerambycidae</taxon>
        <taxon>Lamiinae</taxon>
        <taxon>Acanthocinini</taxon>
        <taxon>Exocentrus</taxon>
    </lineage>
</organism>
<feature type="region of interest" description="Disordered" evidence="1">
    <location>
        <begin position="293"/>
        <end position="338"/>
    </location>
</feature>
<dbReference type="Proteomes" id="UP001159042">
    <property type="component" value="Unassembled WGS sequence"/>
</dbReference>
<accession>A0AAV8VZV9</accession>
<evidence type="ECO:0000256" key="1">
    <source>
        <dbReference type="SAM" id="MobiDB-lite"/>
    </source>
</evidence>
<protein>
    <submittedName>
        <fullName evidence="3">Uncharacterized protein</fullName>
    </submittedName>
</protein>
<dbReference type="EMBL" id="JANEYG010000016">
    <property type="protein sequence ID" value="KAJ8919888.1"/>
    <property type="molecule type" value="Genomic_DNA"/>
</dbReference>
<feature type="transmembrane region" description="Helical" evidence="2">
    <location>
        <begin position="12"/>
        <end position="35"/>
    </location>
</feature>
<sequence>MCWRGHVRIGISASIWTVVQTSIHIVWVLCGYYFYICKIKPTYYGLVILYLTYFYKDECGNVTLKCNEILVSGLQTMVPQKIHVDDDNKTEDEEDVYDIIQIILDKGVLPKESNAAYRTHVYFYAFIVSDAAWIVSSFLLFAGTCFQIKKMPVPALLLPLDNSNSLRNHLGRRFFCTFRTGHLKNSGKHTTNLTSWLKFIGVQNYQDFTEFNDHSSASIIPLIPVVSLCILFSRALVLWIWNIVLFVQVLNAAVLAFQGVLKRAKGNEVDPNLDTSSSRIRNWQLFYGAIESSTSSSSSKSSESHPNTTMKRTSTRVQIKEVRPPESPPHSLDSAEDSRSYIASIRDKSQELNRNKSNVSTYYHKYTDVAESFDNTFGRGMNNRGLDSFNNQHTSWSYYKPTDEDNGTELTYIKSGVGLDDCGLPAVGSLGRRRLR</sequence>
<evidence type="ECO:0000256" key="2">
    <source>
        <dbReference type="SAM" id="Phobius"/>
    </source>
</evidence>
<feature type="transmembrane region" description="Helical" evidence="2">
    <location>
        <begin position="121"/>
        <end position="142"/>
    </location>
</feature>
<keyword evidence="4" id="KW-1185">Reference proteome</keyword>
<name>A0AAV8VZV9_9CUCU</name>
<gene>
    <name evidence="3" type="ORF">NQ315_006417</name>
</gene>
<feature type="compositionally biased region" description="Polar residues" evidence="1">
    <location>
        <begin position="305"/>
        <end position="317"/>
    </location>
</feature>